<dbReference type="EMBL" id="KV946324">
    <property type="protein sequence ID" value="PIO26425.1"/>
    <property type="molecule type" value="Genomic_DNA"/>
</dbReference>
<feature type="transmembrane region" description="Helical" evidence="7">
    <location>
        <begin position="89"/>
        <end position="122"/>
    </location>
</feature>
<evidence type="ECO:0000256" key="5">
    <source>
        <dbReference type="ARBA" id="ARBA00023136"/>
    </source>
</evidence>
<dbReference type="PANTHER" id="PTHR28628">
    <property type="entry name" value="TRANSMEMBRANE PROTEIN 88-RELATED"/>
    <property type="match status" value="1"/>
</dbReference>
<keyword evidence="9" id="KW-1185">Reference proteome</keyword>
<evidence type="ECO:0000256" key="2">
    <source>
        <dbReference type="ARBA" id="ARBA00005734"/>
    </source>
</evidence>
<dbReference type="InterPro" id="IPR033355">
    <property type="entry name" value="TMEM88"/>
</dbReference>
<evidence type="ECO:0000256" key="3">
    <source>
        <dbReference type="ARBA" id="ARBA00022692"/>
    </source>
</evidence>
<accession>A0A2G9RF77</accession>
<evidence type="ECO:0000313" key="9">
    <source>
        <dbReference type="Proteomes" id="UP000228934"/>
    </source>
</evidence>
<evidence type="ECO:0000256" key="1">
    <source>
        <dbReference type="ARBA" id="ARBA00004141"/>
    </source>
</evidence>
<feature type="compositionally biased region" description="Pro residues" evidence="6">
    <location>
        <begin position="17"/>
        <end position="26"/>
    </location>
</feature>
<evidence type="ECO:0000256" key="4">
    <source>
        <dbReference type="ARBA" id="ARBA00022989"/>
    </source>
</evidence>
<organism evidence="8 9">
    <name type="scientific">Aquarana catesbeiana</name>
    <name type="common">American bullfrog</name>
    <name type="synonym">Rana catesbeiana</name>
    <dbReference type="NCBI Taxonomy" id="8400"/>
    <lineage>
        <taxon>Eukaryota</taxon>
        <taxon>Metazoa</taxon>
        <taxon>Chordata</taxon>
        <taxon>Craniata</taxon>
        <taxon>Vertebrata</taxon>
        <taxon>Euteleostomi</taxon>
        <taxon>Amphibia</taxon>
        <taxon>Batrachia</taxon>
        <taxon>Anura</taxon>
        <taxon>Neobatrachia</taxon>
        <taxon>Ranoidea</taxon>
        <taxon>Ranidae</taxon>
        <taxon>Aquarana</taxon>
    </lineage>
</organism>
<dbReference type="OrthoDB" id="9948320at2759"/>
<feature type="transmembrane region" description="Helical" evidence="7">
    <location>
        <begin position="54"/>
        <end position="77"/>
    </location>
</feature>
<name>A0A2G9RF77_AQUCT</name>
<evidence type="ECO:0000256" key="7">
    <source>
        <dbReference type="SAM" id="Phobius"/>
    </source>
</evidence>
<evidence type="ECO:0000256" key="6">
    <source>
        <dbReference type="SAM" id="MobiDB-lite"/>
    </source>
</evidence>
<comment type="similarity">
    <text evidence="2">Belongs to the TMEM88 family.</text>
</comment>
<comment type="subcellular location">
    <subcellularLocation>
        <location evidence="1">Membrane</location>
        <topology evidence="1">Multi-pass membrane protein</topology>
    </subcellularLocation>
</comment>
<evidence type="ECO:0000313" key="8">
    <source>
        <dbReference type="EMBL" id="PIO26425.1"/>
    </source>
</evidence>
<reference evidence="9" key="1">
    <citation type="journal article" date="2017" name="Nat. Commun.">
        <title>The North American bullfrog draft genome provides insight into hormonal regulation of long noncoding RNA.</title>
        <authorList>
            <person name="Hammond S.A."/>
            <person name="Warren R.L."/>
            <person name="Vandervalk B.P."/>
            <person name="Kucuk E."/>
            <person name="Khan H."/>
            <person name="Gibb E.A."/>
            <person name="Pandoh P."/>
            <person name="Kirk H."/>
            <person name="Zhao Y."/>
            <person name="Jones M."/>
            <person name="Mungall A.J."/>
            <person name="Coope R."/>
            <person name="Pleasance S."/>
            <person name="Moore R.A."/>
            <person name="Holt R.A."/>
            <person name="Round J.M."/>
            <person name="Ohora S."/>
            <person name="Walle B.V."/>
            <person name="Veldhoen N."/>
            <person name="Helbing C.C."/>
            <person name="Birol I."/>
        </authorList>
    </citation>
    <scope>NUCLEOTIDE SEQUENCE [LARGE SCALE GENOMIC DNA]</scope>
</reference>
<dbReference type="GO" id="GO:0030165">
    <property type="term" value="F:PDZ domain binding"/>
    <property type="evidence" value="ECO:0007669"/>
    <property type="project" value="TreeGrafter"/>
</dbReference>
<evidence type="ECO:0008006" key="10">
    <source>
        <dbReference type="Google" id="ProtNLM"/>
    </source>
</evidence>
<feature type="region of interest" description="Disordered" evidence="6">
    <location>
        <begin position="1"/>
        <end position="26"/>
    </location>
</feature>
<sequence>MPRSEVSLAAMGEDTPTLPPPYTPAPPTPREPLDCWACAVLITGHNLLVGAANLGIFIVMCGGALLPSAVMLLYGFLCHPKFRQAKETLCPAILTPAACVTLLVFGLALLLPFLILGLAGYARIVRSFHLGSCFLPYSRAMYEGGRVQRTPAKESPKQSKAWV</sequence>
<dbReference type="AlphaFoldDB" id="A0A2G9RF77"/>
<keyword evidence="4 7" id="KW-1133">Transmembrane helix</keyword>
<dbReference type="PANTHER" id="PTHR28628:SF3">
    <property type="entry name" value="TRANSMEMBRANE PROTEIN 88"/>
    <property type="match status" value="1"/>
</dbReference>
<keyword evidence="5 7" id="KW-0472">Membrane</keyword>
<gene>
    <name evidence="8" type="ORF">AB205_0130280</name>
</gene>
<dbReference type="GO" id="GO:0005886">
    <property type="term" value="C:plasma membrane"/>
    <property type="evidence" value="ECO:0007669"/>
    <property type="project" value="TreeGrafter"/>
</dbReference>
<protein>
    <recommendedName>
        <fullName evidence="10">Transmembrane protein 88</fullName>
    </recommendedName>
</protein>
<proteinExistence type="inferred from homology"/>
<keyword evidence="3 7" id="KW-0812">Transmembrane</keyword>
<dbReference type="Proteomes" id="UP000228934">
    <property type="component" value="Unassembled WGS sequence"/>
</dbReference>